<protein>
    <submittedName>
        <fullName evidence="2">Class I SAM-dependent methyltransferase</fullName>
    </submittedName>
</protein>
<evidence type="ECO:0000313" key="2">
    <source>
        <dbReference type="EMBL" id="RDY27896.1"/>
    </source>
</evidence>
<dbReference type="GO" id="GO:0008168">
    <property type="term" value="F:methyltransferase activity"/>
    <property type="evidence" value="ECO:0007669"/>
    <property type="project" value="UniProtKB-KW"/>
</dbReference>
<keyword evidence="2" id="KW-0489">Methyltransferase</keyword>
<dbReference type="InterPro" id="IPR029063">
    <property type="entry name" value="SAM-dependent_MTases_sf"/>
</dbReference>
<keyword evidence="3" id="KW-1185">Reference proteome</keyword>
<dbReference type="Proteomes" id="UP000215694">
    <property type="component" value="Unassembled WGS sequence"/>
</dbReference>
<sequence length="284" mass="32702">MDNLNYWENKWIEAGKDYILNSNSSMENIIVWDNSSITYDESVGNERIDEVIERLENLGYINEDSTVLDIGCGTGAYSIALSGVCKAVDALDFSEGMLNVLKEKIKVEGIDNINIIKRDWNRIDIEDEGMYKKYDFVICSLNPGCYSPSEFLKINKVSKSYCCYIGTDGKGKNNILDKADNNILGSKIEKEDISNVIYPFNILYSLGYRPEIFYTNCSWKNTFNEEQAINKLTKRYSKHIRLDNNINNKIRYFVKSNLVENKYIEEVKNNLGVITWDANNYCSK</sequence>
<proteinExistence type="predicted"/>
<dbReference type="EMBL" id="NOJY02000010">
    <property type="protein sequence ID" value="RDY27896.1"/>
    <property type="molecule type" value="Genomic_DNA"/>
</dbReference>
<feature type="domain" description="Methyltransferase" evidence="1">
    <location>
        <begin position="67"/>
        <end position="142"/>
    </location>
</feature>
<organism evidence="2 3">
    <name type="scientific">Romboutsia weinsteinii</name>
    <dbReference type="NCBI Taxonomy" id="2020949"/>
    <lineage>
        <taxon>Bacteria</taxon>
        <taxon>Bacillati</taxon>
        <taxon>Bacillota</taxon>
        <taxon>Clostridia</taxon>
        <taxon>Peptostreptococcales</taxon>
        <taxon>Peptostreptococcaceae</taxon>
        <taxon>Romboutsia</taxon>
    </lineage>
</organism>
<dbReference type="CDD" id="cd02440">
    <property type="entry name" value="AdoMet_MTases"/>
    <property type="match status" value="1"/>
</dbReference>
<comment type="caution">
    <text evidence="2">The sequence shown here is derived from an EMBL/GenBank/DDBJ whole genome shotgun (WGS) entry which is preliminary data.</text>
</comment>
<dbReference type="AlphaFoldDB" id="A0A371J5E9"/>
<dbReference type="InterPro" id="IPR050723">
    <property type="entry name" value="CFA/CMAS"/>
</dbReference>
<dbReference type="PANTHER" id="PTHR43667:SF2">
    <property type="entry name" value="FATTY ACID C-METHYL TRANSFERASE"/>
    <property type="match status" value="1"/>
</dbReference>
<accession>A0A371J5E9</accession>
<name>A0A371J5E9_9FIRM</name>
<dbReference type="PANTHER" id="PTHR43667">
    <property type="entry name" value="CYCLOPROPANE-FATTY-ACYL-PHOSPHOLIPID SYNTHASE"/>
    <property type="match status" value="1"/>
</dbReference>
<reference evidence="2 3" key="1">
    <citation type="journal article" date="2017" name="Genome Announc.">
        <title>Draft Genome Sequence of Romboutsia weinsteinii sp. nov. Strain CCRI-19649(T) Isolated from Surface Water.</title>
        <authorList>
            <person name="Maheux A.F."/>
            <person name="Boudreau D.K."/>
            <person name="Berube E."/>
            <person name="Boissinot M."/>
            <person name="Cantin P."/>
            <person name="Raymond F."/>
            <person name="Corbeil J."/>
            <person name="Omar R.F."/>
            <person name="Bergeron M.G."/>
        </authorList>
    </citation>
    <scope>NUCLEOTIDE SEQUENCE [LARGE SCALE GENOMIC DNA]</scope>
    <source>
        <strain evidence="2 3">CCRI-19649</strain>
    </source>
</reference>
<gene>
    <name evidence="2" type="ORF">CHL78_007795</name>
</gene>
<keyword evidence="2" id="KW-0808">Transferase</keyword>
<evidence type="ECO:0000259" key="1">
    <source>
        <dbReference type="Pfam" id="PF13649"/>
    </source>
</evidence>
<dbReference type="GO" id="GO:0032259">
    <property type="term" value="P:methylation"/>
    <property type="evidence" value="ECO:0007669"/>
    <property type="project" value="UniProtKB-KW"/>
</dbReference>
<dbReference type="RefSeq" id="WP_094367907.1">
    <property type="nucleotide sequence ID" value="NZ_NOJY02000010.1"/>
</dbReference>
<dbReference type="OrthoDB" id="9791837at2"/>
<evidence type="ECO:0000313" key="3">
    <source>
        <dbReference type="Proteomes" id="UP000215694"/>
    </source>
</evidence>
<dbReference type="SUPFAM" id="SSF53335">
    <property type="entry name" value="S-adenosyl-L-methionine-dependent methyltransferases"/>
    <property type="match status" value="1"/>
</dbReference>
<dbReference type="InterPro" id="IPR041698">
    <property type="entry name" value="Methyltransf_25"/>
</dbReference>
<dbReference type="Pfam" id="PF13649">
    <property type="entry name" value="Methyltransf_25"/>
    <property type="match status" value="1"/>
</dbReference>
<dbReference type="Gene3D" id="3.40.50.150">
    <property type="entry name" value="Vaccinia Virus protein VP39"/>
    <property type="match status" value="1"/>
</dbReference>